<protein>
    <submittedName>
        <fullName evidence="2">Uncharacterized protein</fullName>
    </submittedName>
</protein>
<feature type="transmembrane region" description="Helical" evidence="1">
    <location>
        <begin position="7"/>
        <end position="28"/>
    </location>
</feature>
<keyword evidence="1" id="KW-0472">Membrane</keyword>
<comment type="caution">
    <text evidence="2">The sequence shown here is derived from an EMBL/GenBank/DDBJ whole genome shotgun (WGS) entry which is preliminary data.</text>
</comment>
<evidence type="ECO:0000313" key="2">
    <source>
        <dbReference type="EMBL" id="KAK7101151.1"/>
    </source>
</evidence>
<name>A0AAN9B9N4_9CAEN</name>
<proteinExistence type="predicted"/>
<evidence type="ECO:0000256" key="1">
    <source>
        <dbReference type="SAM" id="Phobius"/>
    </source>
</evidence>
<dbReference type="EMBL" id="JBAMIC010000011">
    <property type="protein sequence ID" value="KAK7101151.1"/>
    <property type="molecule type" value="Genomic_DNA"/>
</dbReference>
<keyword evidence="3" id="KW-1185">Reference proteome</keyword>
<accession>A0AAN9B9N4</accession>
<dbReference type="AlphaFoldDB" id="A0AAN9B9N4"/>
<dbReference type="Proteomes" id="UP001374579">
    <property type="component" value="Unassembled WGS sequence"/>
</dbReference>
<keyword evidence="1" id="KW-1133">Transmembrane helix</keyword>
<organism evidence="2 3">
    <name type="scientific">Littorina saxatilis</name>
    <dbReference type="NCBI Taxonomy" id="31220"/>
    <lineage>
        <taxon>Eukaryota</taxon>
        <taxon>Metazoa</taxon>
        <taxon>Spiralia</taxon>
        <taxon>Lophotrochozoa</taxon>
        <taxon>Mollusca</taxon>
        <taxon>Gastropoda</taxon>
        <taxon>Caenogastropoda</taxon>
        <taxon>Littorinimorpha</taxon>
        <taxon>Littorinoidea</taxon>
        <taxon>Littorinidae</taxon>
        <taxon>Littorina</taxon>
    </lineage>
</organism>
<evidence type="ECO:0000313" key="3">
    <source>
        <dbReference type="Proteomes" id="UP001374579"/>
    </source>
</evidence>
<gene>
    <name evidence="2" type="ORF">V1264_023987</name>
</gene>
<feature type="transmembrane region" description="Helical" evidence="1">
    <location>
        <begin position="100"/>
        <end position="121"/>
    </location>
</feature>
<sequence length="124" mass="14366">MEIKIHFNVAMVIAVVLAEAVSMLWYAHNSPWGHRIGERYLLSALICDAGLVVMIKFIIENHWSLRTWKDALLLSVWVALLYFCLEGPHSIHNANSFSSFFFHALHKLSAAFVMCWALFYFKDY</sequence>
<feature type="transmembrane region" description="Helical" evidence="1">
    <location>
        <begin position="71"/>
        <end position="88"/>
    </location>
</feature>
<reference evidence="2 3" key="1">
    <citation type="submission" date="2024-02" db="EMBL/GenBank/DDBJ databases">
        <title>Chromosome-scale genome assembly of the rough periwinkle Littorina saxatilis.</title>
        <authorList>
            <person name="De Jode A."/>
            <person name="Faria R."/>
            <person name="Formenti G."/>
            <person name="Sims Y."/>
            <person name="Smith T.P."/>
            <person name="Tracey A."/>
            <person name="Wood J.M.D."/>
            <person name="Zagrodzka Z.B."/>
            <person name="Johannesson K."/>
            <person name="Butlin R.K."/>
            <person name="Leder E.H."/>
        </authorList>
    </citation>
    <scope>NUCLEOTIDE SEQUENCE [LARGE SCALE GENOMIC DNA]</scope>
    <source>
        <strain evidence="2">Snail1</strain>
        <tissue evidence="2">Muscle</tissue>
    </source>
</reference>
<keyword evidence="1" id="KW-0812">Transmembrane</keyword>
<feature type="transmembrane region" description="Helical" evidence="1">
    <location>
        <begin position="40"/>
        <end position="59"/>
    </location>
</feature>